<sequence length="148" mass="16344">MKSYIALFLGIFLFMSCSKNETFEVQTEADIIEYVKANNLDAKKTNSGLYYVINKEGNGIKPENSSSNVTVAYKGYFLDGKVFDKNEDGYKTDLNRVILGWTEGIQLFSEGGEGILIVPYQLGYGINGRSTIPGGAVLVFEIELISVN</sequence>
<evidence type="ECO:0000256" key="3">
    <source>
        <dbReference type="ARBA" id="ARBA00023110"/>
    </source>
</evidence>
<evidence type="ECO:0000256" key="4">
    <source>
        <dbReference type="ARBA" id="ARBA00023235"/>
    </source>
</evidence>
<dbReference type="Proteomes" id="UP000516764">
    <property type="component" value="Chromosome"/>
</dbReference>
<dbReference type="AlphaFoldDB" id="A0A7L8AEN6"/>
<dbReference type="KEGG" id="phal:H9I45_14110"/>
<keyword evidence="4 5" id="KW-0413">Isomerase</keyword>
<dbReference type="EC" id="5.2.1.8" evidence="6"/>
<comment type="catalytic activity">
    <reaction evidence="1 5 6">
        <text>[protein]-peptidylproline (omega=180) = [protein]-peptidylproline (omega=0)</text>
        <dbReference type="Rhea" id="RHEA:16237"/>
        <dbReference type="Rhea" id="RHEA-COMP:10747"/>
        <dbReference type="Rhea" id="RHEA-COMP:10748"/>
        <dbReference type="ChEBI" id="CHEBI:83833"/>
        <dbReference type="ChEBI" id="CHEBI:83834"/>
        <dbReference type="EC" id="5.2.1.8"/>
    </reaction>
</comment>
<organism evidence="8 9">
    <name type="scientific">Polaribacter haliotis</name>
    <dbReference type="NCBI Taxonomy" id="1888915"/>
    <lineage>
        <taxon>Bacteria</taxon>
        <taxon>Pseudomonadati</taxon>
        <taxon>Bacteroidota</taxon>
        <taxon>Flavobacteriia</taxon>
        <taxon>Flavobacteriales</taxon>
        <taxon>Flavobacteriaceae</taxon>
    </lineage>
</organism>
<gene>
    <name evidence="8" type="ORF">H9I45_14110</name>
</gene>
<dbReference type="SUPFAM" id="SSF54534">
    <property type="entry name" value="FKBP-like"/>
    <property type="match status" value="1"/>
</dbReference>
<dbReference type="PANTHER" id="PTHR43811">
    <property type="entry name" value="FKBP-TYPE PEPTIDYL-PROLYL CIS-TRANS ISOMERASE FKPA"/>
    <property type="match status" value="1"/>
</dbReference>
<evidence type="ECO:0000256" key="6">
    <source>
        <dbReference type="RuleBase" id="RU003915"/>
    </source>
</evidence>
<evidence type="ECO:0000313" key="9">
    <source>
        <dbReference type="Proteomes" id="UP000516764"/>
    </source>
</evidence>
<dbReference type="InterPro" id="IPR046357">
    <property type="entry name" value="PPIase_dom_sf"/>
</dbReference>
<dbReference type="PROSITE" id="PS50059">
    <property type="entry name" value="FKBP_PPIASE"/>
    <property type="match status" value="1"/>
</dbReference>
<comment type="similarity">
    <text evidence="2 6">Belongs to the FKBP-type PPIase family.</text>
</comment>
<evidence type="ECO:0000259" key="7">
    <source>
        <dbReference type="PROSITE" id="PS50059"/>
    </source>
</evidence>
<feature type="domain" description="PPIase FKBP-type" evidence="7">
    <location>
        <begin position="66"/>
        <end position="148"/>
    </location>
</feature>
<evidence type="ECO:0000256" key="1">
    <source>
        <dbReference type="ARBA" id="ARBA00000971"/>
    </source>
</evidence>
<dbReference type="Pfam" id="PF00254">
    <property type="entry name" value="FKBP_C"/>
    <property type="match status" value="1"/>
</dbReference>
<dbReference type="RefSeq" id="WP_088354486.1">
    <property type="nucleotide sequence ID" value="NZ_CP061813.1"/>
</dbReference>
<accession>A0A7L8AEN6</accession>
<keyword evidence="3 5" id="KW-0697">Rotamase</keyword>
<evidence type="ECO:0000256" key="2">
    <source>
        <dbReference type="ARBA" id="ARBA00006577"/>
    </source>
</evidence>
<dbReference type="PANTHER" id="PTHR43811:SF19">
    <property type="entry name" value="39 KDA FK506-BINDING NUCLEAR PROTEIN"/>
    <property type="match status" value="1"/>
</dbReference>
<dbReference type="GO" id="GO:0003755">
    <property type="term" value="F:peptidyl-prolyl cis-trans isomerase activity"/>
    <property type="evidence" value="ECO:0007669"/>
    <property type="project" value="UniProtKB-UniRule"/>
</dbReference>
<name>A0A7L8AEN6_9FLAO</name>
<dbReference type="InterPro" id="IPR001179">
    <property type="entry name" value="PPIase_FKBP_dom"/>
</dbReference>
<reference evidence="8 9" key="1">
    <citation type="journal article" date="2016" name="Int. J. Syst. Evol. Microbiol.">
        <title>Polaribacter haliotis sp. nov., isolated from the gut of abalone Haliotis discus hannai.</title>
        <authorList>
            <person name="Kim Y.O."/>
            <person name="Park I.S."/>
            <person name="Park S."/>
            <person name="Nam B.H."/>
            <person name="Park J.M."/>
            <person name="Kim D.G."/>
            <person name="Yoon J.H."/>
        </authorList>
    </citation>
    <scope>NUCLEOTIDE SEQUENCE [LARGE SCALE GENOMIC DNA]</scope>
    <source>
        <strain evidence="8 9">KCTC 52418</strain>
    </source>
</reference>
<evidence type="ECO:0000313" key="8">
    <source>
        <dbReference type="EMBL" id="QOD60461.1"/>
    </source>
</evidence>
<evidence type="ECO:0000256" key="5">
    <source>
        <dbReference type="PROSITE-ProRule" id="PRU00277"/>
    </source>
</evidence>
<dbReference type="PROSITE" id="PS51257">
    <property type="entry name" value="PROKAR_LIPOPROTEIN"/>
    <property type="match status" value="1"/>
</dbReference>
<protein>
    <recommendedName>
        <fullName evidence="6">Peptidyl-prolyl cis-trans isomerase</fullName>
        <ecNumber evidence="6">5.2.1.8</ecNumber>
    </recommendedName>
</protein>
<keyword evidence="9" id="KW-1185">Reference proteome</keyword>
<proteinExistence type="inferred from homology"/>
<dbReference type="EMBL" id="CP061813">
    <property type="protein sequence ID" value="QOD60461.1"/>
    <property type="molecule type" value="Genomic_DNA"/>
</dbReference>
<dbReference type="Gene3D" id="3.10.50.40">
    <property type="match status" value="1"/>
</dbReference>
<dbReference type="OrthoDB" id="9814548at2"/>